<keyword evidence="3" id="KW-0547">Nucleotide-binding</keyword>
<dbReference type="NCBIfam" id="TIGR00277">
    <property type="entry name" value="HDIG"/>
    <property type="match status" value="1"/>
</dbReference>
<dbReference type="EMBL" id="AGEI01000019">
    <property type="protein sequence ID" value="EHR34698.1"/>
    <property type="molecule type" value="Genomic_DNA"/>
</dbReference>
<dbReference type="CDD" id="cd00077">
    <property type="entry name" value="HDc"/>
    <property type="match status" value="1"/>
</dbReference>
<dbReference type="PANTHER" id="PTHR35795">
    <property type="entry name" value="SLR1885 PROTEIN"/>
    <property type="match status" value="1"/>
</dbReference>
<dbReference type="Proteomes" id="UP000004191">
    <property type="component" value="Unassembled WGS sequence"/>
</dbReference>
<dbReference type="NCBIfam" id="TIGR00488">
    <property type="entry name" value="bis(5'-nucleosyl)-tetraphosphatase (symmetrical) YqeK"/>
    <property type="match status" value="1"/>
</dbReference>
<dbReference type="EC" id="3.6.1.41" evidence="1"/>
<keyword evidence="9" id="KW-1185">Reference proteome</keyword>
<dbReference type="RefSeq" id="WP_005397945.1">
    <property type="nucleotide sequence ID" value="NZ_JH601088.1"/>
</dbReference>
<dbReference type="SMART" id="SM00471">
    <property type="entry name" value="HDc"/>
    <property type="match status" value="1"/>
</dbReference>
<evidence type="ECO:0000256" key="5">
    <source>
        <dbReference type="ARBA" id="ARBA00023004"/>
    </source>
</evidence>
<dbReference type="GO" id="GO:0008803">
    <property type="term" value="F:bis(5'-nucleosyl)-tetraphosphatase (symmetrical) activity"/>
    <property type="evidence" value="ECO:0007669"/>
    <property type="project" value="UniProtKB-EC"/>
</dbReference>
<dbReference type="InterPro" id="IPR005249">
    <property type="entry name" value="YqeK"/>
</dbReference>
<dbReference type="InterPro" id="IPR006675">
    <property type="entry name" value="HDIG_dom"/>
</dbReference>
<dbReference type="GeneID" id="96998673"/>
<comment type="caution">
    <text evidence="8">The sequence shown here is derived from an EMBL/GenBank/DDBJ whole genome shotgun (WGS) entry which is preliminary data.</text>
</comment>
<evidence type="ECO:0000259" key="7">
    <source>
        <dbReference type="SMART" id="SM00471"/>
    </source>
</evidence>
<evidence type="ECO:0000256" key="3">
    <source>
        <dbReference type="ARBA" id="ARBA00022741"/>
    </source>
</evidence>
<keyword evidence="5" id="KW-0408">Iron</keyword>
<proteinExistence type="predicted"/>
<dbReference type="eggNOG" id="COG1713">
    <property type="taxonomic scope" value="Bacteria"/>
</dbReference>
<evidence type="ECO:0000256" key="1">
    <source>
        <dbReference type="ARBA" id="ARBA00012506"/>
    </source>
</evidence>
<sequence>MALSFEDIIEDLSKILKPKRFTHTLNVNKTALKINKMHKLGLDEDQIQYAALLHDCAKGVEERYFEEYKEKYSLDYEKIFEIPPIAHAILGGIVAKERYGVKDPIVLDAIRWHTTGKENMTLLNKVLCAADFIEPGRDFEHAKIARKKVEKDFYDGLFYLFDVQIKHLEECGQDIDINTLKARDYLLKES</sequence>
<organism evidence="8 9">
    <name type="scientific">Helcococcus kunzii ATCC 51366</name>
    <dbReference type="NCBI Taxonomy" id="883114"/>
    <lineage>
        <taxon>Bacteria</taxon>
        <taxon>Bacillati</taxon>
        <taxon>Bacillota</taxon>
        <taxon>Tissierellia</taxon>
        <taxon>Tissierellales</taxon>
        <taxon>Peptoniphilaceae</taxon>
        <taxon>Helcococcus</taxon>
    </lineage>
</organism>
<dbReference type="SUPFAM" id="SSF109604">
    <property type="entry name" value="HD-domain/PDEase-like"/>
    <property type="match status" value="1"/>
</dbReference>
<name>H3NMV7_9FIRM</name>
<dbReference type="GO" id="GO:0000166">
    <property type="term" value="F:nucleotide binding"/>
    <property type="evidence" value="ECO:0007669"/>
    <property type="project" value="UniProtKB-KW"/>
</dbReference>
<keyword evidence="4 8" id="KW-0378">Hydrolase</keyword>
<dbReference type="HOGENOM" id="CLU_089580_1_2_9"/>
<dbReference type="InterPro" id="IPR003607">
    <property type="entry name" value="HD/PDEase_dom"/>
</dbReference>
<protein>
    <recommendedName>
        <fullName evidence="1">bis(5'-nucleosyl)-tetraphosphatase (symmetrical)</fullName>
        <ecNumber evidence="1">3.6.1.41</ecNumber>
    </recommendedName>
</protein>
<comment type="catalytic activity">
    <reaction evidence="6">
        <text>P(1),P(4)-bis(5'-adenosyl) tetraphosphate + H2O = 2 ADP + 2 H(+)</text>
        <dbReference type="Rhea" id="RHEA:24252"/>
        <dbReference type="ChEBI" id="CHEBI:15377"/>
        <dbReference type="ChEBI" id="CHEBI:15378"/>
        <dbReference type="ChEBI" id="CHEBI:58141"/>
        <dbReference type="ChEBI" id="CHEBI:456216"/>
        <dbReference type="EC" id="3.6.1.41"/>
    </reaction>
</comment>
<reference evidence="8 9" key="1">
    <citation type="submission" date="2012-01" db="EMBL/GenBank/DDBJ databases">
        <title>The Genome Sequence of Helcococcus kunzii ATCC 51366.</title>
        <authorList>
            <consortium name="The Broad Institute Genome Sequencing Platform"/>
            <person name="Earl A."/>
            <person name="Ward D."/>
            <person name="Feldgarden M."/>
            <person name="Gevers D."/>
            <person name="Huys G."/>
            <person name="Young S.K."/>
            <person name="Zeng Q."/>
            <person name="Gargeya S."/>
            <person name="Fitzgerald M."/>
            <person name="Haas B."/>
            <person name="Abouelleil A."/>
            <person name="Alvarado L."/>
            <person name="Arachchi H.M."/>
            <person name="Berlin A."/>
            <person name="Chapman S.B."/>
            <person name="Gearin G."/>
            <person name="Goldberg J."/>
            <person name="Griggs A."/>
            <person name="Gujja S."/>
            <person name="Hansen M."/>
            <person name="Heiman D."/>
            <person name="Howarth C."/>
            <person name="Larimer J."/>
            <person name="Lui A."/>
            <person name="MacDonald P.J.P."/>
            <person name="McCowen C."/>
            <person name="Montmayeur A."/>
            <person name="Murphy C."/>
            <person name="Neiman D."/>
            <person name="Pearson M."/>
            <person name="Priest M."/>
            <person name="Roberts A."/>
            <person name="Saif S."/>
            <person name="Shea T."/>
            <person name="Sisk P."/>
            <person name="Stolte C."/>
            <person name="Sykes S."/>
            <person name="Wortman J."/>
            <person name="Nusbaum C."/>
            <person name="Birren B."/>
        </authorList>
    </citation>
    <scope>NUCLEOTIDE SEQUENCE [LARGE SCALE GENOMIC DNA]</scope>
    <source>
        <strain evidence="8 9">ATCC 51366</strain>
    </source>
</reference>
<dbReference type="OrthoDB" id="5295945at2"/>
<gene>
    <name evidence="8" type="ORF">HMPREF9709_00668</name>
</gene>
<feature type="domain" description="HD/PDEase" evidence="7">
    <location>
        <begin position="16"/>
        <end position="145"/>
    </location>
</feature>
<dbReference type="GO" id="GO:0046872">
    <property type="term" value="F:metal ion binding"/>
    <property type="evidence" value="ECO:0007669"/>
    <property type="project" value="UniProtKB-KW"/>
</dbReference>
<dbReference type="PANTHER" id="PTHR35795:SF1">
    <property type="entry name" value="BIS(5'-NUCLEOSYL)-TETRAPHOSPHATASE, SYMMETRICAL"/>
    <property type="match status" value="1"/>
</dbReference>
<evidence type="ECO:0000256" key="4">
    <source>
        <dbReference type="ARBA" id="ARBA00022801"/>
    </source>
</evidence>
<evidence type="ECO:0000313" key="8">
    <source>
        <dbReference type="EMBL" id="EHR34698.1"/>
    </source>
</evidence>
<evidence type="ECO:0000256" key="2">
    <source>
        <dbReference type="ARBA" id="ARBA00022723"/>
    </source>
</evidence>
<evidence type="ECO:0000313" key="9">
    <source>
        <dbReference type="Proteomes" id="UP000004191"/>
    </source>
</evidence>
<dbReference type="AlphaFoldDB" id="H3NMV7"/>
<dbReference type="InterPro" id="IPR006674">
    <property type="entry name" value="HD_domain"/>
</dbReference>
<dbReference type="PATRIC" id="fig|883114.3.peg.662"/>
<accession>H3NMV7</accession>
<evidence type="ECO:0000256" key="6">
    <source>
        <dbReference type="ARBA" id="ARBA00049417"/>
    </source>
</evidence>
<dbReference type="Gene3D" id="1.10.3210.10">
    <property type="entry name" value="Hypothetical protein af1432"/>
    <property type="match status" value="1"/>
</dbReference>
<dbReference type="InterPro" id="IPR051094">
    <property type="entry name" value="Diverse_Catalytic_Enzymes"/>
</dbReference>
<dbReference type="Pfam" id="PF01966">
    <property type="entry name" value="HD"/>
    <property type="match status" value="1"/>
</dbReference>
<keyword evidence="2" id="KW-0479">Metal-binding</keyword>
<dbReference type="STRING" id="883114.HMPREF9709_00668"/>